<reference evidence="1" key="2">
    <citation type="journal article" date="2023" name="Science">
        <title>Genomic signatures of disease resistance in endangered staghorn corals.</title>
        <authorList>
            <person name="Vollmer S.V."/>
            <person name="Selwyn J.D."/>
            <person name="Despard B.A."/>
            <person name="Roesel C.L."/>
        </authorList>
    </citation>
    <scope>NUCLEOTIDE SEQUENCE</scope>
    <source>
        <strain evidence="1">K2</strain>
    </source>
</reference>
<name>A0AAD9VEW9_ACRCE</name>
<proteinExistence type="predicted"/>
<reference evidence="1" key="1">
    <citation type="journal article" date="2023" name="G3 (Bethesda)">
        <title>Whole genome assembly and annotation of the endangered Caribbean coral Acropora cervicornis.</title>
        <authorList>
            <person name="Selwyn J.D."/>
            <person name="Vollmer S.V."/>
        </authorList>
    </citation>
    <scope>NUCLEOTIDE SEQUENCE</scope>
    <source>
        <strain evidence="1">K2</strain>
    </source>
</reference>
<dbReference type="Proteomes" id="UP001249851">
    <property type="component" value="Unassembled WGS sequence"/>
</dbReference>
<dbReference type="EMBL" id="JARQWQ010000005">
    <property type="protein sequence ID" value="KAK2571879.1"/>
    <property type="molecule type" value="Genomic_DNA"/>
</dbReference>
<sequence>MKDHTACSRCSKVFHDILFFFKENFLQMLQYLNFVLCKSKEELSKQWHNFAKKVEVAIFG</sequence>
<keyword evidence="2" id="KW-1185">Reference proteome</keyword>
<accession>A0AAD9VEW9</accession>
<evidence type="ECO:0000313" key="1">
    <source>
        <dbReference type="EMBL" id="KAK2571879.1"/>
    </source>
</evidence>
<evidence type="ECO:0000313" key="2">
    <source>
        <dbReference type="Proteomes" id="UP001249851"/>
    </source>
</evidence>
<comment type="caution">
    <text evidence="1">The sequence shown here is derived from an EMBL/GenBank/DDBJ whole genome shotgun (WGS) entry which is preliminary data.</text>
</comment>
<protein>
    <submittedName>
        <fullName evidence="1">Uncharacterized protein</fullName>
    </submittedName>
</protein>
<gene>
    <name evidence="1" type="ORF">P5673_003288</name>
</gene>
<organism evidence="1 2">
    <name type="scientific">Acropora cervicornis</name>
    <name type="common">Staghorn coral</name>
    <dbReference type="NCBI Taxonomy" id="6130"/>
    <lineage>
        <taxon>Eukaryota</taxon>
        <taxon>Metazoa</taxon>
        <taxon>Cnidaria</taxon>
        <taxon>Anthozoa</taxon>
        <taxon>Hexacorallia</taxon>
        <taxon>Scleractinia</taxon>
        <taxon>Astrocoeniina</taxon>
        <taxon>Acroporidae</taxon>
        <taxon>Acropora</taxon>
    </lineage>
</organism>
<dbReference type="AlphaFoldDB" id="A0AAD9VEW9"/>